<comment type="cofactor">
    <cofactor evidence="2">
        <name>Mg(2+)</name>
        <dbReference type="ChEBI" id="CHEBI:18420"/>
    </cofactor>
</comment>
<comment type="pathway">
    <text evidence="3 13">Sulfur metabolism; glutathione biosynthesis; glutathione from L-cysteine and L-glutamate: step 1/2.</text>
</comment>
<dbReference type="Pfam" id="PF18419">
    <property type="entry name" value="ATP-grasp_6"/>
    <property type="match status" value="1"/>
</dbReference>
<dbReference type="GO" id="GO:0004363">
    <property type="term" value="F:glutathione synthase activity"/>
    <property type="evidence" value="ECO:0007669"/>
    <property type="project" value="UniProtKB-UniRule"/>
</dbReference>
<dbReference type="EC" id="6.3.2.3" evidence="13"/>
<proteinExistence type="inferred from homology"/>
<dbReference type="InterPro" id="IPR006334">
    <property type="entry name" value="Glut_cys_ligase"/>
</dbReference>
<evidence type="ECO:0000256" key="12">
    <source>
        <dbReference type="ARBA" id="ARBA00048819"/>
    </source>
</evidence>
<evidence type="ECO:0000256" key="10">
    <source>
        <dbReference type="ARBA" id="ARBA00023211"/>
    </source>
</evidence>
<keyword evidence="8 13" id="KW-0067">ATP-binding</keyword>
<feature type="region of interest" description="Glutamate--cysteine ligase" evidence="13">
    <location>
        <begin position="1"/>
        <end position="341"/>
    </location>
</feature>
<dbReference type="PANTHER" id="PTHR38761:SF1">
    <property type="entry name" value="GLUTAMATE--CYSTEINE LIGASE"/>
    <property type="match status" value="1"/>
</dbReference>
<reference evidence="15" key="1">
    <citation type="submission" date="2022-10" db="EMBL/GenBank/DDBJ databases">
        <title>Vagococcus sp. isolated from poultry meat.</title>
        <authorList>
            <person name="Johansson P."/>
            <person name="Bjorkroth J."/>
        </authorList>
    </citation>
    <scope>NUCLEOTIDE SEQUENCE</scope>
    <source>
        <strain evidence="15">STAA11</strain>
    </source>
</reference>
<comment type="catalytic activity">
    <reaction evidence="13">
        <text>gamma-L-glutamyl-L-cysteine + glycine + ATP = glutathione + ADP + phosphate + H(+)</text>
        <dbReference type="Rhea" id="RHEA:13557"/>
        <dbReference type="ChEBI" id="CHEBI:15378"/>
        <dbReference type="ChEBI" id="CHEBI:30616"/>
        <dbReference type="ChEBI" id="CHEBI:43474"/>
        <dbReference type="ChEBI" id="CHEBI:57305"/>
        <dbReference type="ChEBI" id="CHEBI:57925"/>
        <dbReference type="ChEBI" id="CHEBI:58173"/>
        <dbReference type="ChEBI" id="CHEBI:456216"/>
        <dbReference type="EC" id="6.3.2.3"/>
    </reaction>
</comment>
<evidence type="ECO:0000256" key="9">
    <source>
        <dbReference type="ARBA" id="ARBA00022842"/>
    </source>
</evidence>
<dbReference type="Gene3D" id="3.30.1490.20">
    <property type="entry name" value="ATP-grasp fold, A domain"/>
    <property type="match status" value="1"/>
</dbReference>
<keyword evidence="6" id="KW-0479">Metal-binding</keyword>
<keyword evidence="4 13" id="KW-0436">Ligase</keyword>
<dbReference type="EC" id="6.3.2.2" evidence="13"/>
<dbReference type="InterPro" id="IPR014746">
    <property type="entry name" value="Gln_synth/guanido_kin_cat_dom"/>
</dbReference>
<comment type="function">
    <text evidence="13">Synthesizes glutathione from L-glutamate and L-cysteine via gamma-L-glutamyl-L-cysteine.</text>
</comment>
<dbReference type="KEGG" id="vie:OL234_09320"/>
<evidence type="ECO:0000256" key="2">
    <source>
        <dbReference type="ARBA" id="ARBA00001946"/>
    </source>
</evidence>
<dbReference type="GO" id="GO:0004357">
    <property type="term" value="F:glutamate-cysteine ligase activity"/>
    <property type="evidence" value="ECO:0007669"/>
    <property type="project" value="UniProtKB-UniRule"/>
</dbReference>
<dbReference type="InterPro" id="IPR006335">
    <property type="entry name" value="Glut_biosynth"/>
</dbReference>
<evidence type="ECO:0000256" key="5">
    <source>
        <dbReference type="ARBA" id="ARBA00022684"/>
    </source>
</evidence>
<evidence type="ECO:0000313" key="16">
    <source>
        <dbReference type="Proteomes" id="UP001179647"/>
    </source>
</evidence>
<dbReference type="InterPro" id="IPR013815">
    <property type="entry name" value="ATP_grasp_subdomain_1"/>
</dbReference>
<dbReference type="InterPro" id="IPR003806">
    <property type="entry name" value="ATP-grasp_PylC-type"/>
</dbReference>
<evidence type="ECO:0000256" key="11">
    <source>
        <dbReference type="ARBA" id="ARBA00023268"/>
    </source>
</evidence>
<dbReference type="Gene3D" id="3.30.590.20">
    <property type="match status" value="1"/>
</dbReference>
<accession>A0AAF0CUF5</accession>
<dbReference type="Pfam" id="PF04262">
    <property type="entry name" value="Glu_cys_ligase"/>
    <property type="match status" value="1"/>
</dbReference>
<dbReference type="Proteomes" id="UP001179647">
    <property type="component" value="Chromosome"/>
</dbReference>
<evidence type="ECO:0000259" key="14">
    <source>
        <dbReference type="PROSITE" id="PS50975"/>
    </source>
</evidence>
<evidence type="ECO:0000256" key="1">
    <source>
        <dbReference type="ARBA" id="ARBA00001936"/>
    </source>
</evidence>
<dbReference type="InterPro" id="IPR007370">
    <property type="entry name" value="Glu_cys_ligase"/>
</dbReference>
<evidence type="ECO:0000256" key="6">
    <source>
        <dbReference type="ARBA" id="ARBA00022723"/>
    </source>
</evidence>
<sequence length="763" mass="85729">MKSLQNIISKISYHSLFKEVKIGLEKESQRVTLDGTLATTDHPKIFGCRNFHPSIQTDFSETQVEIITAVANSGKEVLEELAAIHEVVLRSMPEDEMLWPMSMPPKLPEDDRDIKIAKLANPKDVAYREQLAATYGKRKQMVSGIHYNFEFSVEFLEKLFAEQDEYELFKEFKTAAYLKVARNYLRYRWMVTYLIGAAPLPEEGYFTGCKKGMPNVPVRSIRNSHYGYTNDESVFVSYRSIEDYVTSIEELVNSGKISEEKEFYSAVRLRGGKNAADLAAKGVNYIEVRNIDNNPYAPYGITEEQIDVLHLFLMYMLWMDEPAEDADDMLKMGEKLNDLVALEHPLTQTSLAVEGEQLLSGMAEMVNQIGAPDKLVSLVACCQTLFDSPEKTLAGRIITEVNEGISQHDLAVSLGKSYHEQAYTRPYQLAGFTDMELSTQLLMFDAIQKGVAVEVLDRQDQFLKLTYRGQVEYVKKANMTSRDSYVVPLMMENKTVTKKVLAQAGFNVPQGKEFDSKKEALANYGYFMGKGIVVKPKSTNYGLGISIFKEGASQAAYEEAIRIAFSEDSAILVEEFVSGTEYRFFVIDGKVRAIMLRVPANVCGDGEHSVAELVAKKNQDPLRGTNHRAPLQLIELGDIEKLMLQEQGVSAETILEKDQIVYLRENSNVSTGGDSIDMTDEMPECYKEIAIQAVEAMGAKISGIDLIIPDYKKVATSGSQDYGIIEANFNPAMHMHVYPFAGKGRRLTQDVLKLLYPEILFNN</sequence>
<organism evidence="15 16">
    <name type="scientific">Vagococcus intermedius</name>
    <dbReference type="NCBI Taxonomy" id="2991418"/>
    <lineage>
        <taxon>Bacteria</taxon>
        <taxon>Bacillati</taxon>
        <taxon>Bacillota</taxon>
        <taxon>Bacilli</taxon>
        <taxon>Lactobacillales</taxon>
        <taxon>Enterococcaceae</taxon>
        <taxon>Vagococcus</taxon>
    </lineage>
</organism>
<keyword evidence="7 13" id="KW-0547">Nucleotide-binding</keyword>
<comment type="cofactor">
    <cofactor evidence="1">
        <name>Mn(2+)</name>
        <dbReference type="ChEBI" id="CHEBI:29035"/>
    </cofactor>
</comment>
<dbReference type="GO" id="GO:0005829">
    <property type="term" value="C:cytosol"/>
    <property type="evidence" value="ECO:0007669"/>
    <property type="project" value="TreeGrafter"/>
</dbReference>
<comment type="catalytic activity">
    <reaction evidence="12 13">
        <text>L-cysteine + L-glutamate + ATP = gamma-L-glutamyl-L-cysteine + ADP + phosphate + H(+)</text>
        <dbReference type="Rhea" id="RHEA:13285"/>
        <dbReference type="ChEBI" id="CHEBI:15378"/>
        <dbReference type="ChEBI" id="CHEBI:29985"/>
        <dbReference type="ChEBI" id="CHEBI:30616"/>
        <dbReference type="ChEBI" id="CHEBI:35235"/>
        <dbReference type="ChEBI" id="CHEBI:43474"/>
        <dbReference type="ChEBI" id="CHEBI:58173"/>
        <dbReference type="ChEBI" id="CHEBI:456216"/>
        <dbReference type="EC" id="6.3.2.2"/>
    </reaction>
</comment>
<evidence type="ECO:0000313" key="15">
    <source>
        <dbReference type="EMBL" id="WEG73149.1"/>
    </source>
</evidence>
<keyword evidence="5 13" id="KW-0317">Glutathione biosynthesis</keyword>
<dbReference type="NCBIfam" id="NF002688">
    <property type="entry name" value="PRK02471.1"/>
    <property type="match status" value="1"/>
</dbReference>
<dbReference type="RefSeq" id="WP_275468953.1">
    <property type="nucleotide sequence ID" value="NZ_CP110232.1"/>
</dbReference>
<dbReference type="SUPFAM" id="SSF55931">
    <property type="entry name" value="Glutamine synthetase/guanido kinase"/>
    <property type="match status" value="1"/>
</dbReference>
<keyword evidence="11 13" id="KW-0511">Multifunctional enzyme</keyword>
<name>A0AAF0CUF5_9ENTE</name>
<dbReference type="SUPFAM" id="SSF56059">
    <property type="entry name" value="Glutathione synthetase ATP-binding domain-like"/>
    <property type="match status" value="1"/>
</dbReference>
<evidence type="ECO:0000256" key="3">
    <source>
        <dbReference type="ARBA" id="ARBA00005006"/>
    </source>
</evidence>
<keyword evidence="9" id="KW-0460">Magnesium</keyword>
<keyword evidence="16" id="KW-1185">Reference proteome</keyword>
<dbReference type="Pfam" id="PF02655">
    <property type="entry name" value="ATP-grasp_3"/>
    <property type="match status" value="1"/>
</dbReference>
<feature type="domain" description="ATP-grasp" evidence="14">
    <location>
        <begin position="498"/>
        <end position="756"/>
    </location>
</feature>
<dbReference type="PROSITE" id="PS50975">
    <property type="entry name" value="ATP_GRASP"/>
    <property type="match status" value="1"/>
</dbReference>
<dbReference type="GO" id="GO:0046872">
    <property type="term" value="F:metal ion binding"/>
    <property type="evidence" value="ECO:0007669"/>
    <property type="project" value="UniProtKB-KW"/>
</dbReference>
<dbReference type="GO" id="GO:0005524">
    <property type="term" value="F:ATP binding"/>
    <property type="evidence" value="ECO:0007669"/>
    <property type="project" value="UniProtKB-UniRule"/>
</dbReference>
<evidence type="ECO:0000256" key="7">
    <source>
        <dbReference type="ARBA" id="ARBA00022741"/>
    </source>
</evidence>
<keyword evidence="10" id="KW-0464">Manganese</keyword>
<comment type="similarity">
    <text evidence="13">In the N-terminal section; belongs to the glutamate--cysteine ligase type 1 family. Type 2 subfamily.</text>
</comment>
<dbReference type="InterPro" id="IPR011761">
    <property type="entry name" value="ATP-grasp"/>
</dbReference>
<evidence type="ECO:0000256" key="4">
    <source>
        <dbReference type="ARBA" id="ARBA00022598"/>
    </source>
</evidence>
<dbReference type="AlphaFoldDB" id="A0AAF0CUF5"/>
<evidence type="ECO:0000256" key="8">
    <source>
        <dbReference type="ARBA" id="ARBA00022840"/>
    </source>
</evidence>
<dbReference type="PANTHER" id="PTHR38761">
    <property type="entry name" value="GLUTAMATE--CYSTEINE LIGASE"/>
    <property type="match status" value="1"/>
</dbReference>
<dbReference type="HAMAP" id="MF_00782">
    <property type="entry name" value="Glut_biosynth"/>
    <property type="match status" value="1"/>
</dbReference>
<dbReference type="Gene3D" id="3.30.470.20">
    <property type="entry name" value="ATP-grasp fold, B domain"/>
    <property type="match status" value="2"/>
</dbReference>
<dbReference type="EMBL" id="CP110232">
    <property type="protein sequence ID" value="WEG73149.1"/>
    <property type="molecule type" value="Genomic_DNA"/>
</dbReference>
<dbReference type="NCBIfam" id="TIGR01435">
    <property type="entry name" value="glu_cys_lig_rel"/>
    <property type="match status" value="1"/>
</dbReference>
<gene>
    <name evidence="13 15" type="primary">gshAB</name>
    <name evidence="13" type="synonym">gshF</name>
    <name evidence="15" type="ORF">OL234_09320</name>
</gene>
<protein>
    <recommendedName>
        <fullName evidence="13">Glutathione biosynthesis bifunctional protein GshAB</fullName>
    </recommendedName>
    <alternativeName>
        <fullName evidence="13">Gamma-GCS-GS</fullName>
        <shortName evidence="13">GCS-GS</shortName>
    </alternativeName>
    <domain>
        <recommendedName>
            <fullName evidence="13">Glutamate--cysteine ligase</fullName>
            <ecNumber evidence="13">6.3.2.2</ecNumber>
        </recommendedName>
        <alternativeName>
            <fullName evidence="13">Gamma-ECS</fullName>
            <shortName evidence="13">GCS</shortName>
        </alternativeName>
        <alternativeName>
            <fullName evidence="13">Gamma-glutamylcysteine synthetase</fullName>
        </alternativeName>
    </domain>
    <domain>
        <recommendedName>
            <fullName evidence="13">Glutathione synthetase</fullName>
            <ecNumber evidence="13">6.3.2.3</ecNumber>
        </recommendedName>
        <alternativeName>
            <fullName evidence="13">GSH synthetase</fullName>
            <shortName evidence="13">GS</shortName>
            <shortName evidence="13">GSH-S</shortName>
            <shortName evidence="13">GSHase</shortName>
        </alternativeName>
        <alternativeName>
            <fullName evidence="13">Glutathione synthase</fullName>
        </alternativeName>
    </domain>
</protein>
<comment type="pathway">
    <text evidence="13">Sulfur metabolism; glutathione biosynthesis; glutathione from L-cysteine and L-glutamate: step 2/2.</text>
</comment>
<dbReference type="InterPro" id="IPR040657">
    <property type="entry name" value="GshAB_ATP-grasp"/>
</dbReference>
<evidence type="ECO:0000256" key="13">
    <source>
        <dbReference type="HAMAP-Rule" id="MF_00782"/>
    </source>
</evidence>
<comment type="subunit">
    <text evidence="13">Monomer.</text>
</comment>